<dbReference type="InterPro" id="IPR003439">
    <property type="entry name" value="ABC_transporter-like_ATP-bd"/>
</dbReference>
<name>A0AAU9EMM1_9FIRM</name>
<evidence type="ECO:0000259" key="4">
    <source>
        <dbReference type="PROSITE" id="PS50893"/>
    </source>
</evidence>
<sequence>MALKIKLNNVCKTFDNKKVLKDINFEINEGKKIVILGKSGVGKSTLLNILAGFDKEFKGQLDYSEINTPPNLDIGFVFQEFDQLFPWMSVVDNIIFPVKKKAFDKKRLEKLLELIELEESKDKFPNELSGGMKQRVAIARSIYNKPKILFLDEPFSSLDNSLRSSLQDILIKVSNVENLTFVFVTHDIREAIKISDEIIILKNDKVIIIENSISKKIAEKNIDEFDKEYIDFYQKIISKM</sequence>
<dbReference type="EMBL" id="AP028654">
    <property type="protein sequence ID" value="BEP28521.1"/>
    <property type="molecule type" value="Genomic_DNA"/>
</dbReference>
<keyword evidence="6" id="KW-1185">Reference proteome</keyword>
<dbReference type="InterPro" id="IPR027417">
    <property type="entry name" value="P-loop_NTPase"/>
</dbReference>
<dbReference type="SMART" id="SM00382">
    <property type="entry name" value="AAA"/>
    <property type="match status" value="1"/>
</dbReference>
<dbReference type="InterPro" id="IPR003593">
    <property type="entry name" value="AAA+_ATPase"/>
</dbReference>
<dbReference type="Proteomes" id="UP001321786">
    <property type="component" value="Chromosome"/>
</dbReference>
<dbReference type="PANTHER" id="PTHR42781:SF8">
    <property type="entry name" value="BICARBONATE TRANSPORT ATP-BINDING PROTEIN CMPC"/>
    <property type="match status" value="1"/>
</dbReference>
<evidence type="ECO:0000313" key="6">
    <source>
        <dbReference type="Proteomes" id="UP001321786"/>
    </source>
</evidence>
<reference evidence="5 6" key="1">
    <citation type="submission" date="2023-08" db="EMBL/GenBank/DDBJ databases">
        <title>Helicovermis profunda gen. nov., sp. nov., a novel mesophilic, fermentative bacterium within the Bacillota from a deep-sea hydrothermal vent chimney.</title>
        <authorList>
            <person name="Miyazaki U."/>
            <person name="Mizutani D."/>
            <person name="Hashimoto Y."/>
            <person name="Tame A."/>
            <person name="Sawayama S."/>
            <person name="Miyazaki J."/>
            <person name="Takai K."/>
            <person name="Nakagawa S."/>
        </authorList>
    </citation>
    <scope>NUCLEOTIDE SEQUENCE [LARGE SCALE GENOMIC DNA]</scope>
    <source>
        <strain evidence="5 6">S502</strain>
    </source>
</reference>
<evidence type="ECO:0000256" key="2">
    <source>
        <dbReference type="ARBA" id="ARBA00022741"/>
    </source>
</evidence>
<dbReference type="GO" id="GO:0005524">
    <property type="term" value="F:ATP binding"/>
    <property type="evidence" value="ECO:0007669"/>
    <property type="project" value="UniProtKB-KW"/>
</dbReference>
<feature type="domain" description="ABC transporter" evidence="4">
    <location>
        <begin position="5"/>
        <end position="230"/>
    </location>
</feature>
<dbReference type="InterPro" id="IPR050093">
    <property type="entry name" value="ABC_SmlMolc_Importer"/>
</dbReference>
<dbReference type="SUPFAM" id="SSF52540">
    <property type="entry name" value="P-loop containing nucleoside triphosphate hydrolases"/>
    <property type="match status" value="1"/>
</dbReference>
<proteinExistence type="predicted"/>
<protein>
    <submittedName>
        <fullName evidence="5">ABC transporter ATP-binding protein</fullName>
    </submittedName>
</protein>
<dbReference type="InterPro" id="IPR017871">
    <property type="entry name" value="ABC_transporter-like_CS"/>
</dbReference>
<evidence type="ECO:0000256" key="3">
    <source>
        <dbReference type="ARBA" id="ARBA00022840"/>
    </source>
</evidence>
<accession>A0AAU9EMM1</accession>
<keyword evidence="3 5" id="KW-0067">ATP-binding</keyword>
<evidence type="ECO:0000256" key="1">
    <source>
        <dbReference type="ARBA" id="ARBA00022448"/>
    </source>
</evidence>
<dbReference type="PROSITE" id="PS00211">
    <property type="entry name" value="ABC_TRANSPORTER_1"/>
    <property type="match status" value="1"/>
</dbReference>
<dbReference type="PANTHER" id="PTHR42781">
    <property type="entry name" value="SPERMIDINE/PUTRESCINE IMPORT ATP-BINDING PROTEIN POTA"/>
    <property type="match status" value="1"/>
</dbReference>
<dbReference type="Pfam" id="PF00005">
    <property type="entry name" value="ABC_tran"/>
    <property type="match status" value="1"/>
</dbReference>
<keyword evidence="1" id="KW-0813">Transport</keyword>
<dbReference type="AlphaFoldDB" id="A0AAU9EMM1"/>
<gene>
    <name evidence="5" type="ORF">HLPR_08520</name>
</gene>
<keyword evidence="2" id="KW-0547">Nucleotide-binding</keyword>
<dbReference type="GO" id="GO:0016887">
    <property type="term" value="F:ATP hydrolysis activity"/>
    <property type="evidence" value="ECO:0007669"/>
    <property type="project" value="InterPro"/>
</dbReference>
<dbReference type="PROSITE" id="PS50893">
    <property type="entry name" value="ABC_TRANSPORTER_2"/>
    <property type="match status" value="1"/>
</dbReference>
<evidence type="ECO:0000313" key="5">
    <source>
        <dbReference type="EMBL" id="BEP28521.1"/>
    </source>
</evidence>
<dbReference type="KEGG" id="hprf:HLPR_08520"/>
<organism evidence="5 6">
    <name type="scientific">Helicovermis profundi</name>
    <dbReference type="NCBI Taxonomy" id="3065157"/>
    <lineage>
        <taxon>Bacteria</taxon>
        <taxon>Bacillati</taxon>
        <taxon>Bacillota</taxon>
        <taxon>Clostridia</taxon>
        <taxon>Helicovermis</taxon>
    </lineage>
</organism>
<dbReference type="Gene3D" id="3.40.50.300">
    <property type="entry name" value="P-loop containing nucleotide triphosphate hydrolases"/>
    <property type="match status" value="1"/>
</dbReference>
<dbReference type="RefSeq" id="WP_338536836.1">
    <property type="nucleotide sequence ID" value="NZ_AP028654.1"/>
</dbReference>